<evidence type="ECO:0000256" key="1">
    <source>
        <dbReference type="ARBA" id="ARBA00022842"/>
    </source>
</evidence>
<name>A0A699ILK8_TANCI</name>
<dbReference type="SUPFAM" id="SSF56672">
    <property type="entry name" value="DNA/RNA polymerases"/>
    <property type="match status" value="1"/>
</dbReference>
<feature type="compositionally biased region" description="Low complexity" evidence="4">
    <location>
        <begin position="116"/>
        <end position="127"/>
    </location>
</feature>
<accession>A0A699ILK8</accession>
<dbReference type="InterPro" id="IPR001878">
    <property type="entry name" value="Znf_CCHC"/>
</dbReference>
<proteinExistence type="predicted"/>
<dbReference type="GO" id="GO:0004190">
    <property type="term" value="F:aspartic-type endopeptidase activity"/>
    <property type="evidence" value="ECO:0007669"/>
    <property type="project" value="InterPro"/>
</dbReference>
<dbReference type="PROSITE" id="PS00141">
    <property type="entry name" value="ASP_PROTEASE"/>
    <property type="match status" value="1"/>
</dbReference>
<dbReference type="Gene3D" id="3.30.70.270">
    <property type="match status" value="1"/>
</dbReference>
<dbReference type="Pfam" id="PF00098">
    <property type="entry name" value="zf-CCHC"/>
    <property type="match status" value="1"/>
</dbReference>
<dbReference type="SMART" id="SM00343">
    <property type="entry name" value="ZnF_C2HC"/>
    <property type="match status" value="1"/>
</dbReference>
<dbReference type="Gene3D" id="4.10.60.10">
    <property type="entry name" value="Zinc finger, CCHC-type"/>
    <property type="match status" value="1"/>
</dbReference>
<dbReference type="InterPro" id="IPR041577">
    <property type="entry name" value="RT_RNaseH_2"/>
</dbReference>
<dbReference type="Pfam" id="PF08284">
    <property type="entry name" value="RVP_2"/>
    <property type="match status" value="1"/>
</dbReference>
<evidence type="ECO:0000256" key="2">
    <source>
        <dbReference type="ARBA" id="ARBA00022908"/>
    </source>
</evidence>
<dbReference type="PROSITE" id="PS50158">
    <property type="entry name" value="ZF_CCHC"/>
    <property type="match status" value="1"/>
</dbReference>
<protein>
    <submittedName>
        <fullName evidence="6">Putative reverse transcriptase domain-containing protein</fullName>
    </submittedName>
</protein>
<dbReference type="Pfam" id="PF24626">
    <property type="entry name" value="SH3_Tf2-1"/>
    <property type="match status" value="1"/>
</dbReference>
<feature type="region of interest" description="Disordered" evidence="4">
    <location>
        <begin position="106"/>
        <end position="147"/>
    </location>
</feature>
<keyword evidence="6" id="KW-0548">Nucleotidyltransferase</keyword>
<evidence type="ECO:0000256" key="3">
    <source>
        <dbReference type="PROSITE-ProRule" id="PRU00047"/>
    </source>
</evidence>
<evidence type="ECO:0000256" key="4">
    <source>
        <dbReference type="SAM" id="MobiDB-lite"/>
    </source>
</evidence>
<dbReference type="InterPro" id="IPR056924">
    <property type="entry name" value="SH3_Tf2-1"/>
</dbReference>
<keyword evidence="6" id="KW-0808">Transferase</keyword>
<dbReference type="CDD" id="cd01647">
    <property type="entry name" value="RT_LTR"/>
    <property type="match status" value="1"/>
</dbReference>
<dbReference type="EMBL" id="BKCJ010285902">
    <property type="protein sequence ID" value="GEZ49574.1"/>
    <property type="molecule type" value="Genomic_DNA"/>
</dbReference>
<evidence type="ECO:0000313" key="6">
    <source>
        <dbReference type="EMBL" id="GEZ49574.1"/>
    </source>
</evidence>
<dbReference type="InterPro" id="IPR001969">
    <property type="entry name" value="Aspartic_peptidase_AS"/>
</dbReference>
<organism evidence="6">
    <name type="scientific">Tanacetum cinerariifolium</name>
    <name type="common">Dalmatian daisy</name>
    <name type="synonym">Chrysanthemum cinerariifolium</name>
    <dbReference type="NCBI Taxonomy" id="118510"/>
    <lineage>
        <taxon>Eukaryota</taxon>
        <taxon>Viridiplantae</taxon>
        <taxon>Streptophyta</taxon>
        <taxon>Embryophyta</taxon>
        <taxon>Tracheophyta</taxon>
        <taxon>Spermatophyta</taxon>
        <taxon>Magnoliopsida</taxon>
        <taxon>eudicotyledons</taxon>
        <taxon>Gunneridae</taxon>
        <taxon>Pentapetalae</taxon>
        <taxon>asterids</taxon>
        <taxon>campanulids</taxon>
        <taxon>Asterales</taxon>
        <taxon>Asteraceae</taxon>
        <taxon>Asteroideae</taxon>
        <taxon>Anthemideae</taxon>
        <taxon>Anthemidinae</taxon>
        <taxon>Tanacetum</taxon>
    </lineage>
</organism>
<dbReference type="InterPro" id="IPR043128">
    <property type="entry name" value="Rev_trsase/Diguanyl_cyclase"/>
</dbReference>
<sequence>MAPKRTTRANLATKITTTTTSVTDAQLEVLIEQGIAKALAARDADRNTNRDYNHVSGTGAKRKERVTRKCTYPDFMKCQPLNFKGIEGVVELTRWNNTLAERQAENKQKFDDTLRNNQSQQQQQNKRQNIDRAYTARSGEKKPYRGSKPMCPKCNYHHDGPCVPKCHKCNKVGHFARDCRSTANVNTANNQKGNGTGGNAIALAKVYTVGRAWTNPDSNVVTGTFLLNNRYDSILFDTGADRSFMSTAFSFQIAITPTTLDHYYDVELADERIIGSDWANETRLNIISCTKTQKYMLKGCHVFLTHVTTKETEDKSEKKRLEDVPIVQDFPKVMPFGLTNASTVFMDLMNHVCKPYFDKCVIVFIDDILSYSKNKKEHEEHLKAILELLKKEELYAKFSKYEFWISKKLCSAPIMALPEGSEDFVVYCDASHKGLGAVLMQREKVIAYASRQLKIYEKKYTTHDLELGSANVVADALSRKERIKPLRVRALVMTIILELPKQILNAQSETRKPENIKNEDVRGMLVENLKDLEKLRREKLEPRADGTLCLNGRSWLPCYVGEAQLLGLELIQETTEKIIQIKQRIQAARDRQKSYIDLKCKPMEFQVGDRVMLKVSPWKGVVCFGKRGKLNPRYVRPFNILEKVRSIDYKIELPQELSNVHNTFYVSNLKECHADEPLAVPLDGLHFDDKLHFVEEPIEIVDQEVKQLKRSCILIVKVRWNSRRGPEFTSESEDQFQKKYQHLFPKNAPSSSAAS</sequence>
<dbReference type="AlphaFoldDB" id="A0A699ILK8"/>
<feature type="domain" description="CCHC-type" evidence="5">
    <location>
        <begin position="165"/>
        <end position="181"/>
    </location>
</feature>
<keyword evidence="3" id="KW-0479">Metal-binding</keyword>
<gene>
    <name evidence="6" type="ORF">Tci_521547</name>
</gene>
<dbReference type="GO" id="GO:0015074">
    <property type="term" value="P:DNA integration"/>
    <property type="evidence" value="ECO:0007669"/>
    <property type="project" value="UniProtKB-KW"/>
</dbReference>
<dbReference type="GO" id="GO:0006508">
    <property type="term" value="P:proteolysis"/>
    <property type="evidence" value="ECO:0007669"/>
    <property type="project" value="InterPro"/>
</dbReference>
<dbReference type="GO" id="GO:0003676">
    <property type="term" value="F:nucleic acid binding"/>
    <property type="evidence" value="ECO:0007669"/>
    <property type="project" value="InterPro"/>
</dbReference>
<keyword evidence="6" id="KW-0695">RNA-directed DNA polymerase</keyword>
<keyword evidence="3" id="KW-0863">Zinc-finger</keyword>
<dbReference type="GO" id="GO:0003964">
    <property type="term" value="F:RNA-directed DNA polymerase activity"/>
    <property type="evidence" value="ECO:0007669"/>
    <property type="project" value="UniProtKB-KW"/>
</dbReference>
<evidence type="ECO:0000259" key="5">
    <source>
        <dbReference type="PROSITE" id="PS50158"/>
    </source>
</evidence>
<dbReference type="InterPro" id="IPR043502">
    <property type="entry name" value="DNA/RNA_pol_sf"/>
</dbReference>
<dbReference type="GO" id="GO:0008270">
    <property type="term" value="F:zinc ion binding"/>
    <property type="evidence" value="ECO:0007669"/>
    <property type="project" value="UniProtKB-KW"/>
</dbReference>
<reference evidence="6" key="1">
    <citation type="journal article" date="2019" name="Sci. Rep.">
        <title>Draft genome of Tanacetum cinerariifolium, the natural source of mosquito coil.</title>
        <authorList>
            <person name="Yamashiro T."/>
            <person name="Shiraishi A."/>
            <person name="Satake H."/>
            <person name="Nakayama K."/>
        </authorList>
    </citation>
    <scope>NUCLEOTIDE SEQUENCE</scope>
</reference>
<dbReference type="Pfam" id="PF17919">
    <property type="entry name" value="RT_RNaseH_2"/>
    <property type="match status" value="1"/>
</dbReference>
<keyword evidence="1" id="KW-0460">Magnesium</keyword>
<keyword evidence="2" id="KW-0229">DNA integration</keyword>
<keyword evidence="3" id="KW-0862">Zinc</keyword>
<comment type="caution">
    <text evidence="6">The sequence shown here is derived from an EMBL/GenBank/DDBJ whole genome shotgun (WGS) entry which is preliminary data.</text>
</comment>
<dbReference type="PANTHER" id="PTHR46148:SF59">
    <property type="entry name" value="NUCLEOTIDYLTRANSFERASE, RIBONUCLEASE H"/>
    <property type="match status" value="1"/>
</dbReference>
<dbReference type="PANTHER" id="PTHR46148">
    <property type="entry name" value="CHROMO DOMAIN-CONTAINING PROTEIN"/>
    <property type="match status" value="1"/>
</dbReference>